<dbReference type="AlphaFoldDB" id="A0AAD2FY90"/>
<dbReference type="EMBL" id="CAKOGP040001914">
    <property type="protein sequence ID" value="CAJ1956465.1"/>
    <property type="molecule type" value="Genomic_DNA"/>
</dbReference>
<name>A0AAD2FY90_9STRA</name>
<keyword evidence="3" id="KW-1185">Reference proteome</keyword>
<feature type="compositionally biased region" description="Polar residues" evidence="1">
    <location>
        <begin position="293"/>
        <end position="325"/>
    </location>
</feature>
<accession>A0AAD2FY90</accession>
<feature type="compositionally biased region" description="Basic residues" evidence="1">
    <location>
        <begin position="69"/>
        <end position="79"/>
    </location>
</feature>
<sequence>MTLLKKLVCKSVKEELYCDGNNYERRFDQASSYVQGYGRSARRDPRKMSRQQSRPTNHNNNNTAQKQSNQKRRRNKSKGRQMQIPGAIPEQTGISYRHPEFEELEADDFVVNAVRKSLNHGKSKKGRRGLFQRGDADSVSTASSVTIDLYGTGNPQYYYGEDGDESDVVSQEGRGLRLAPAPLSKPLIMTTPNYQKESADEDEAEGYLDQCMGMMADLLVGESAVPREATKQNRIANGEPAAAAAAAANVEEKYNDEANHHHHHHHHHDETATTITPDYDLQSLAGESDAFKSVSSQNTYTDESSRDSYSTGNSSYEGSEATSELENGLFCG</sequence>
<gene>
    <name evidence="2" type="ORF">CYCCA115_LOCUS16247</name>
</gene>
<protein>
    <submittedName>
        <fullName evidence="2">Uncharacterized protein</fullName>
    </submittedName>
</protein>
<feature type="compositionally biased region" description="Polar residues" evidence="1">
    <location>
        <begin position="50"/>
        <end position="68"/>
    </location>
</feature>
<evidence type="ECO:0000313" key="2">
    <source>
        <dbReference type="EMBL" id="CAJ1956465.1"/>
    </source>
</evidence>
<feature type="region of interest" description="Disordered" evidence="1">
    <location>
        <begin position="291"/>
        <end position="332"/>
    </location>
</feature>
<feature type="region of interest" description="Disordered" evidence="1">
    <location>
        <begin position="31"/>
        <end position="93"/>
    </location>
</feature>
<evidence type="ECO:0000256" key="1">
    <source>
        <dbReference type="SAM" id="MobiDB-lite"/>
    </source>
</evidence>
<comment type="caution">
    <text evidence="2">The sequence shown here is derived from an EMBL/GenBank/DDBJ whole genome shotgun (WGS) entry which is preliminary data.</text>
</comment>
<proteinExistence type="predicted"/>
<evidence type="ECO:0000313" key="3">
    <source>
        <dbReference type="Proteomes" id="UP001295423"/>
    </source>
</evidence>
<dbReference type="Proteomes" id="UP001295423">
    <property type="component" value="Unassembled WGS sequence"/>
</dbReference>
<reference evidence="2" key="1">
    <citation type="submission" date="2023-08" db="EMBL/GenBank/DDBJ databases">
        <authorList>
            <person name="Audoor S."/>
            <person name="Bilcke G."/>
        </authorList>
    </citation>
    <scope>NUCLEOTIDE SEQUENCE</scope>
</reference>
<organism evidence="2 3">
    <name type="scientific">Cylindrotheca closterium</name>
    <dbReference type="NCBI Taxonomy" id="2856"/>
    <lineage>
        <taxon>Eukaryota</taxon>
        <taxon>Sar</taxon>
        <taxon>Stramenopiles</taxon>
        <taxon>Ochrophyta</taxon>
        <taxon>Bacillariophyta</taxon>
        <taxon>Bacillariophyceae</taxon>
        <taxon>Bacillariophycidae</taxon>
        <taxon>Bacillariales</taxon>
        <taxon>Bacillariaceae</taxon>
        <taxon>Cylindrotheca</taxon>
    </lineage>
</organism>